<dbReference type="EMBL" id="PUFI01000014">
    <property type="protein sequence ID" value="TDG68197.1"/>
    <property type="molecule type" value="Genomic_DNA"/>
</dbReference>
<dbReference type="InterPro" id="IPR050596">
    <property type="entry name" value="AspAT/PAT-like"/>
</dbReference>
<comment type="caution">
    <text evidence="8">The sequence shown here is derived from an EMBL/GenBank/DDBJ whole genome shotgun (WGS) entry which is preliminary data.</text>
</comment>
<dbReference type="Gene3D" id="3.90.1150.10">
    <property type="entry name" value="Aspartate Aminotransferase, domain 1"/>
    <property type="match status" value="1"/>
</dbReference>
<evidence type="ECO:0000256" key="4">
    <source>
        <dbReference type="ARBA" id="ARBA00022679"/>
    </source>
</evidence>
<evidence type="ECO:0000256" key="3">
    <source>
        <dbReference type="ARBA" id="ARBA00022576"/>
    </source>
</evidence>
<dbReference type="Pfam" id="PF00155">
    <property type="entry name" value="Aminotran_1_2"/>
    <property type="match status" value="1"/>
</dbReference>
<evidence type="ECO:0000259" key="7">
    <source>
        <dbReference type="Pfam" id="PF00155"/>
    </source>
</evidence>
<protein>
    <recommendedName>
        <fullName evidence="6">Aminotransferase</fullName>
        <ecNumber evidence="6">2.6.1.-</ecNumber>
    </recommendedName>
</protein>
<dbReference type="InterPro" id="IPR015421">
    <property type="entry name" value="PyrdxlP-dep_Trfase_major"/>
</dbReference>
<dbReference type="PANTHER" id="PTHR46383:SF1">
    <property type="entry name" value="ASPARTATE AMINOTRANSFERASE"/>
    <property type="match status" value="1"/>
</dbReference>
<dbReference type="SUPFAM" id="SSF53383">
    <property type="entry name" value="PLP-dependent transferases"/>
    <property type="match status" value="1"/>
</dbReference>
<dbReference type="AlphaFoldDB" id="A0A4R5N8K3"/>
<dbReference type="EC" id="2.6.1.-" evidence="6"/>
<evidence type="ECO:0000256" key="5">
    <source>
        <dbReference type="ARBA" id="ARBA00022898"/>
    </source>
</evidence>
<proteinExistence type="inferred from homology"/>
<dbReference type="InterPro" id="IPR015424">
    <property type="entry name" value="PyrdxlP-dep_Trfase"/>
</dbReference>
<evidence type="ECO:0000256" key="6">
    <source>
        <dbReference type="RuleBase" id="RU000481"/>
    </source>
</evidence>
<keyword evidence="9" id="KW-1185">Reference proteome</keyword>
<evidence type="ECO:0000256" key="2">
    <source>
        <dbReference type="ARBA" id="ARBA00007441"/>
    </source>
</evidence>
<dbReference type="PROSITE" id="PS00105">
    <property type="entry name" value="AA_TRANSFER_CLASS_1"/>
    <property type="match status" value="1"/>
</dbReference>
<name>A0A4R5N8K3_9LACO</name>
<dbReference type="GO" id="GO:0008483">
    <property type="term" value="F:transaminase activity"/>
    <property type="evidence" value="ECO:0007669"/>
    <property type="project" value="UniProtKB-KW"/>
</dbReference>
<accession>A0A4R5N8K3</accession>
<organism evidence="8 9">
    <name type="scientific">Leuconostoc fallax</name>
    <dbReference type="NCBI Taxonomy" id="1251"/>
    <lineage>
        <taxon>Bacteria</taxon>
        <taxon>Bacillati</taxon>
        <taxon>Bacillota</taxon>
        <taxon>Bacilli</taxon>
        <taxon>Lactobacillales</taxon>
        <taxon>Lactobacillaceae</taxon>
        <taxon>Leuconostoc</taxon>
    </lineage>
</organism>
<keyword evidence="4 6" id="KW-0808">Transferase</keyword>
<reference evidence="8 9" key="1">
    <citation type="journal article" date="2019" name="Appl. Microbiol. Biotechnol.">
        <title>Uncovering carbohydrate metabolism through a genotype-phenotype association study of 56 lactic acid bacteria genomes.</title>
        <authorList>
            <person name="Buron-Moles G."/>
            <person name="Chailyan A."/>
            <person name="Dolejs I."/>
            <person name="Forster J."/>
            <person name="Miks M.H."/>
        </authorList>
    </citation>
    <scope>NUCLEOTIDE SEQUENCE [LARGE SCALE GENOMIC DNA]</scope>
    <source>
        <strain evidence="8 9">ATCC 700006</strain>
    </source>
</reference>
<dbReference type="InterPro" id="IPR004839">
    <property type="entry name" value="Aminotransferase_I/II_large"/>
</dbReference>
<comment type="similarity">
    <text evidence="2 6">Belongs to the class-I pyridoxal-phosphate-dependent aminotransferase family.</text>
</comment>
<evidence type="ECO:0000313" key="8">
    <source>
        <dbReference type="EMBL" id="TDG68197.1"/>
    </source>
</evidence>
<dbReference type="InterPro" id="IPR004838">
    <property type="entry name" value="NHTrfase_class1_PyrdxlP-BS"/>
</dbReference>
<dbReference type="RefSeq" id="WP_010007617.1">
    <property type="nucleotide sequence ID" value="NZ_JAGYGP010000001.1"/>
</dbReference>
<dbReference type="Proteomes" id="UP000295681">
    <property type="component" value="Unassembled WGS sequence"/>
</dbReference>
<dbReference type="PRINTS" id="PR00753">
    <property type="entry name" value="ACCSYNTHASE"/>
</dbReference>
<dbReference type="InterPro" id="IPR015422">
    <property type="entry name" value="PyrdxlP-dep_Trfase_small"/>
</dbReference>
<evidence type="ECO:0000256" key="1">
    <source>
        <dbReference type="ARBA" id="ARBA00001933"/>
    </source>
</evidence>
<keyword evidence="5" id="KW-0663">Pyridoxal phosphate</keyword>
<dbReference type="PANTHER" id="PTHR46383">
    <property type="entry name" value="ASPARTATE AMINOTRANSFERASE"/>
    <property type="match status" value="1"/>
</dbReference>
<feature type="domain" description="Aminotransferase class I/classII large" evidence="7">
    <location>
        <begin position="31"/>
        <end position="386"/>
    </location>
</feature>
<dbReference type="STRING" id="907931.GCA_000165675_00817"/>
<keyword evidence="3 6" id="KW-0032">Aminotransferase</keyword>
<dbReference type="CDD" id="cd00609">
    <property type="entry name" value="AAT_like"/>
    <property type="match status" value="1"/>
</dbReference>
<dbReference type="Gene3D" id="3.40.640.10">
    <property type="entry name" value="Type I PLP-dependent aspartate aminotransferase-like (Major domain)"/>
    <property type="match status" value="1"/>
</dbReference>
<comment type="cofactor">
    <cofactor evidence="1 6">
        <name>pyridoxal 5'-phosphate</name>
        <dbReference type="ChEBI" id="CHEBI:597326"/>
    </cofactor>
</comment>
<sequence length="393" mass="42816">MTLSKRISELTPSPTLAMNKKAKEMQAEGIDIINLGVGEPDFQTPDEIAEGAIQAIQAQKTSFYTATSGITELKSAIVSTVKTRYNATISPRNVTVTTGGKLSLYALMQTLLDPGDSVVTAAPYWVSYQEQVKLAGGLLEAIQPANPALKLTVADLDALTHPVKVIIINTPTNPTGQVYTRNEIIALLDWANQHDTYIILDEIYGQLVYNDTVFVSGLQIQPVDDSRMIIVDGVSKAYAMTGWRIGWTIADAKIITAMNKLLDHLTSNPTAVAQYAALAALRSNPDNIEKMRLAFEQRLNKTYTALNAVKGLSVALKPQGAFYLFPKVDKNVMVNVGVNSTEELSLKLLNEAHVALPAGEGFGMPGYLRISYAKSQDTLDQAISRLATFFNQY</sequence>
<gene>
    <name evidence="8" type="ORF">C5L23_000503</name>
</gene>
<dbReference type="GO" id="GO:0030170">
    <property type="term" value="F:pyridoxal phosphate binding"/>
    <property type="evidence" value="ECO:0007669"/>
    <property type="project" value="InterPro"/>
</dbReference>
<evidence type="ECO:0000313" key="9">
    <source>
        <dbReference type="Proteomes" id="UP000295681"/>
    </source>
</evidence>
<dbReference type="GO" id="GO:0006520">
    <property type="term" value="P:amino acid metabolic process"/>
    <property type="evidence" value="ECO:0007669"/>
    <property type="project" value="InterPro"/>
</dbReference>